<dbReference type="EMBL" id="CP050468">
    <property type="protein sequence ID" value="UTZ29197.1"/>
    <property type="molecule type" value="Genomic_DNA"/>
</dbReference>
<accession>A0AAE9SPC6</accession>
<dbReference type="AlphaFoldDB" id="A0AAE9SPC6"/>
<sequence>MKRQTSVVLVGKIGVAVGKPKKLIAIIVGVAWSGMASSSELINFNEQDKLNSINSTYEQEYKALNIDETISHYNKLSAEIASTKINLANNVEMIKSDSNRLKDKLVDGVYDDSLILTLRNMSAKVNTMKKEIETAGKLLVETKHQLSEDQQAASQIERVKNDALLVLYEKIKARHLDESKRILHDSYDGNLQCNVAESLSTCVNRNLPSIKNAFVLSKGGLSRIQLTSFRVVDANQRLNGDLSFTADASYKYAYSANTEVELRQALNLDRVRFVFRSNSKNTVFYINDQEVGSGESVDVTGNYVGIYSVRAVNKDKTQSLKLNLKNGGDYFFPFSKKANPEQTAPANLIAEESKNTYSGQSDAQTNTKFSESLLPSRAVAELNTTKAQDVKRYTNKVLYKDEAFTYLLPKFKGNQKSHDIFLNREEASQYCERLSSSLPSKAAYEYLEQYANLADGDYWTEQGKVYSSVKHLEVDKAFDKNKLICMVSMN</sequence>
<proteinExistence type="predicted"/>
<gene>
    <name evidence="1" type="ORF">HB761_21405</name>
</gene>
<protein>
    <submittedName>
        <fullName evidence="1">Uncharacterized protein</fullName>
    </submittedName>
</protein>
<organism evidence="1 2">
    <name type="scientific">Vibrio campbellii</name>
    <dbReference type="NCBI Taxonomy" id="680"/>
    <lineage>
        <taxon>Bacteria</taxon>
        <taxon>Pseudomonadati</taxon>
        <taxon>Pseudomonadota</taxon>
        <taxon>Gammaproteobacteria</taxon>
        <taxon>Vibrionales</taxon>
        <taxon>Vibrionaceae</taxon>
        <taxon>Vibrio</taxon>
    </lineage>
</organism>
<name>A0AAE9SPC6_9VIBR</name>
<evidence type="ECO:0000313" key="2">
    <source>
        <dbReference type="Proteomes" id="UP001058687"/>
    </source>
</evidence>
<dbReference type="Proteomes" id="UP001058687">
    <property type="component" value="Chromosome 2"/>
</dbReference>
<reference evidence="1" key="1">
    <citation type="submission" date="2020-03" db="EMBL/GenBank/DDBJ databases">
        <title>Five strains of Vibrio campbellii isolated from Mariana Trench.</title>
        <authorList>
            <person name="Liang J."/>
            <person name="Zhang X.-H."/>
        </authorList>
    </citation>
    <scope>NUCLEOTIDE SEQUENCE</scope>
    <source>
        <strain evidence="1">LJC014</strain>
    </source>
</reference>
<dbReference type="RefSeq" id="WP_255941263.1">
    <property type="nucleotide sequence ID" value="NZ_CP050468.1"/>
</dbReference>
<evidence type="ECO:0000313" key="1">
    <source>
        <dbReference type="EMBL" id="UTZ29197.1"/>
    </source>
</evidence>